<keyword evidence="3 12" id="KW-0813">Transport</keyword>
<keyword evidence="11" id="KW-0408">Iron</keyword>
<dbReference type="GO" id="GO:0048039">
    <property type="term" value="F:ubiquinone binding"/>
    <property type="evidence" value="ECO:0007669"/>
    <property type="project" value="TreeGrafter"/>
</dbReference>
<evidence type="ECO:0000256" key="2">
    <source>
        <dbReference type="ARBA" id="ARBA00007294"/>
    </source>
</evidence>
<keyword evidence="12" id="KW-0816">Tricarboxylic acid cycle</keyword>
<dbReference type="GO" id="GO:0005743">
    <property type="term" value="C:mitochondrial inner membrane"/>
    <property type="evidence" value="ECO:0007669"/>
    <property type="project" value="UniProtKB-SubCell"/>
</dbReference>
<keyword evidence="7 12" id="KW-1133">Transmembrane helix</keyword>
<dbReference type="GO" id="GO:0046872">
    <property type="term" value="F:metal ion binding"/>
    <property type="evidence" value="ECO:0007669"/>
    <property type="project" value="UniProtKB-KW"/>
</dbReference>
<feature type="transmembrane region" description="Helical" evidence="12">
    <location>
        <begin position="133"/>
        <end position="151"/>
    </location>
</feature>
<dbReference type="EMBL" id="JBAMIC010000003">
    <property type="protein sequence ID" value="KAK7109965.1"/>
    <property type="molecule type" value="Genomic_DNA"/>
</dbReference>
<evidence type="ECO:0000256" key="5">
    <source>
        <dbReference type="ARBA" id="ARBA00022792"/>
    </source>
</evidence>
<sequence>MATFAILRTCSRGTRCLLVKMQQQSGALSLETTSKIFSTSSASNGALDYFRARRGPFTPEEKRGSGHMMTASTHWKVERFVAVSMVAIMPAALFYQGPIMDHLFTTFVYLHGHWGMKGVLTDYLVKFVPWIQYVWYTVSILGFAGMIHFNFNDVGFTKAIQMLWSI</sequence>
<comment type="subcellular location">
    <subcellularLocation>
        <location evidence="1 12">Mitochondrion inner membrane</location>
        <topology evidence="1 12">Multi-pass membrane protein</topology>
    </subcellularLocation>
</comment>
<evidence type="ECO:0000256" key="7">
    <source>
        <dbReference type="ARBA" id="ARBA00022989"/>
    </source>
</evidence>
<evidence type="ECO:0000256" key="10">
    <source>
        <dbReference type="PIRSR" id="PIRSR607992-1"/>
    </source>
</evidence>
<keyword evidence="11 12" id="KW-0479">Metal-binding</keyword>
<dbReference type="PANTHER" id="PTHR13337:SF2">
    <property type="entry name" value="SUCCINATE DEHYDROGENASE [UBIQUINONE] CYTOCHROME B SMALL SUBUNIT, MITOCHONDRIAL"/>
    <property type="match status" value="1"/>
</dbReference>
<comment type="similarity">
    <text evidence="2 12">Belongs to the CybS family.</text>
</comment>
<feature type="transmembrane region" description="Helical" evidence="12">
    <location>
        <begin position="77"/>
        <end position="95"/>
    </location>
</feature>
<protein>
    <recommendedName>
        <fullName evidence="12">Succinate dehydrogenase [ubiquinone] cytochrome b small subunit</fullName>
    </recommendedName>
</protein>
<keyword evidence="8 12" id="KW-0496">Mitochondrion</keyword>
<dbReference type="InterPro" id="IPR007992">
    <property type="entry name" value="CybS"/>
</dbReference>
<keyword evidence="12" id="KW-0349">Heme</keyword>
<comment type="caution">
    <text evidence="12">Lacks conserved residue(s) required for the propagation of feature annotation.</text>
</comment>
<dbReference type="Proteomes" id="UP001374579">
    <property type="component" value="Unassembled WGS sequence"/>
</dbReference>
<dbReference type="Pfam" id="PF05328">
    <property type="entry name" value="CybS"/>
    <property type="match status" value="1"/>
</dbReference>
<dbReference type="InterPro" id="IPR034804">
    <property type="entry name" value="SQR/QFR_C/D"/>
</dbReference>
<accession>A0AAN9BRQ8</accession>
<evidence type="ECO:0000256" key="1">
    <source>
        <dbReference type="ARBA" id="ARBA00004448"/>
    </source>
</evidence>
<dbReference type="PANTHER" id="PTHR13337">
    <property type="entry name" value="SUCCINATE DEHYDROGENASE"/>
    <property type="match status" value="1"/>
</dbReference>
<keyword evidence="4 12" id="KW-0812">Transmembrane</keyword>
<comment type="caution">
    <text evidence="13">The sequence shown here is derived from an EMBL/GenBank/DDBJ whole genome shotgun (WGS) entry which is preliminary data.</text>
</comment>
<keyword evidence="12" id="KW-0249">Electron transport</keyword>
<comment type="function">
    <text evidence="12">Membrane-anchoring subunit of succinate dehydrogenase (SDH) that is involved in complex II of the mitochondrial electron transport chain and is responsible for transferring electrons from succinate to ubiquinone (coenzyme Q).</text>
</comment>
<dbReference type="AlphaFoldDB" id="A0AAN9BRQ8"/>
<keyword evidence="14" id="KW-1185">Reference proteome</keyword>
<evidence type="ECO:0000256" key="8">
    <source>
        <dbReference type="ARBA" id="ARBA00023128"/>
    </source>
</evidence>
<proteinExistence type="inferred from homology"/>
<evidence type="ECO:0000256" key="3">
    <source>
        <dbReference type="ARBA" id="ARBA00022448"/>
    </source>
</evidence>
<gene>
    <name evidence="13" type="ORF">V1264_013911</name>
</gene>
<evidence type="ECO:0000313" key="14">
    <source>
        <dbReference type="Proteomes" id="UP001374579"/>
    </source>
</evidence>
<evidence type="ECO:0000256" key="6">
    <source>
        <dbReference type="ARBA" id="ARBA00022946"/>
    </source>
</evidence>
<feature type="binding site" description="axial binding residue" evidence="11">
    <location>
        <position position="111"/>
    </location>
    <ligand>
        <name>heme b</name>
        <dbReference type="ChEBI" id="CHEBI:60344"/>
        <note>ligand shared with SDHC</note>
    </ligand>
    <ligandPart>
        <name>Fe</name>
        <dbReference type="ChEBI" id="CHEBI:18248"/>
    </ligandPart>
</feature>
<dbReference type="GO" id="GO:0006099">
    <property type="term" value="P:tricarboxylic acid cycle"/>
    <property type="evidence" value="ECO:0007669"/>
    <property type="project" value="UniProtKB-KW"/>
</dbReference>
<evidence type="ECO:0000256" key="12">
    <source>
        <dbReference type="RuleBase" id="RU364031"/>
    </source>
</evidence>
<evidence type="ECO:0000256" key="11">
    <source>
        <dbReference type="PIRSR" id="PIRSR607992-2"/>
    </source>
</evidence>
<dbReference type="Gene3D" id="1.20.1300.10">
    <property type="entry name" value="Fumarate reductase/succinate dehydrogenase, transmembrane subunit"/>
    <property type="match status" value="1"/>
</dbReference>
<organism evidence="13 14">
    <name type="scientific">Littorina saxatilis</name>
    <dbReference type="NCBI Taxonomy" id="31220"/>
    <lineage>
        <taxon>Eukaryota</taxon>
        <taxon>Metazoa</taxon>
        <taxon>Spiralia</taxon>
        <taxon>Lophotrochozoa</taxon>
        <taxon>Mollusca</taxon>
        <taxon>Gastropoda</taxon>
        <taxon>Caenogastropoda</taxon>
        <taxon>Littorinimorpha</taxon>
        <taxon>Littorinoidea</taxon>
        <taxon>Littorinidae</taxon>
        <taxon>Littorina</taxon>
    </lineage>
</organism>
<evidence type="ECO:0000256" key="9">
    <source>
        <dbReference type="ARBA" id="ARBA00023136"/>
    </source>
</evidence>
<keyword evidence="6 12" id="KW-0809">Transit peptide</keyword>
<dbReference type="GO" id="GO:0006121">
    <property type="term" value="P:mitochondrial electron transport, succinate to ubiquinone"/>
    <property type="evidence" value="ECO:0007669"/>
    <property type="project" value="TreeGrafter"/>
</dbReference>
<keyword evidence="5 12" id="KW-0999">Mitochondrion inner membrane</keyword>
<reference evidence="13 14" key="1">
    <citation type="submission" date="2024-02" db="EMBL/GenBank/DDBJ databases">
        <title>Chromosome-scale genome assembly of the rough periwinkle Littorina saxatilis.</title>
        <authorList>
            <person name="De Jode A."/>
            <person name="Faria R."/>
            <person name="Formenti G."/>
            <person name="Sims Y."/>
            <person name="Smith T.P."/>
            <person name="Tracey A."/>
            <person name="Wood J.M.D."/>
            <person name="Zagrodzka Z.B."/>
            <person name="Johannesson K."/>
            <person name="Butlin R.K."/>
            <person name="Leder E.H."/>
        </authorList>
    </citation>
    <scope>NUCLEOTIDE SEQUENCE [LARGE SCALE GENOMIC DNA]</scope>
    <source>
        <strain evidence="13">Snail1</strain>
        <tissue evidence="13">Muscle</tissue>
    </source>
</reference>
<evidence type="ECO:0000256" key="4">
    <source>
        <dbReference type="ARBA" id="ARBA00022692"/>
    </source>
</evidence>
<keyword evidence="9 12" id="KW-0472">Membrane</keyword>
<evidence type="ECO:0000313" key="13">
    <source>
        <dbReference type="EMBL" id="KAK7109965.1"/>
    </source>
</evidence>
<feature type="binding site" evidence="10">
    <location>
        <position position="123"/>
    </location>
    <ligand>
        <name>a ubiquinone</name>
        <dbReference type="ChEBI" id="CHEBI:16389"/>
        <note>ligand shared with IP/SDHB</note>
    </ligand>
</feature>
<dbReference type="GO" id="GO:0020037">
    <property type="term" value="F:heme binding"/>
    <property type="evidence" value="ECO:0007669"/>
    <property type="project" value="TreeGrafter"/>
</dbReference>
<name>A0AAN9BRQ8_9CAEN</name>